<dbReference type="InterPro" id="IPR032623">
    <property type="entry name" value="FecR_N"/>
</dbReference>
<organism evidence="3 4">
    <name type="scientific">Achromobacter pestifer</name>
    <dbReference type="NCBI Taxonomy" id="1353889"/>
    <lineage>
        <taxon>Bacteria</taxon>
        <taxon>Pseudomonadati</taxon>
        <taxon>Pseudomonadota</taxon>
        <taxon>Betaproteobacteria</taxon>
        <taxon>Burkholderiales</taxon>
        <taxon>Alcaligenaceae</taxon>
        <taxon>Achromobacter</taxon>
    </lineage>
</organism>
<evidence type="ECO:0000259" key="2">
    <source>
        <dbReference type="Pfam" id="PF16220"/>
    </source>
</evidence>
<sequence>MTATVPADGPHPAQSIVERAAQWCATIHGGDATSAELDACRRWRAEHPDHELALRRLEAVWSGFDTAAACTSPVAARQIIAASLTPETRRPRAKAAALLAAIVTAAAVWAGLRVAPPAWLLADHRTRTGEWRVVELPDHSRITLNTDSAIDVQYDGAQRLIALRRGEILVEVAKEASGRPFIVQTPDGTAQALGTRYVVRLASGHTDVSVTESIVRACTAAAPAACVQLASGQRARLSPAGVAGLPDVDPEAAQAWTHRSLAVDNQPLASVLDELARYRNGRISYDASALAGLRVSGVFPLDDTDRALQALLSSLPLTIRRCTPLLVVVEPR</sequence>
<dbReference type="Proteomes" id="UP000494108">
    <property type="component" value="Unassembled WGS sequence"/>
</dbReference>
<dbReference type="Gene3D" id="2.60.120.1440">
    <property type="match status" value="1"/>
</dbReference>
<evidence type="ECO:0000259" key="1">
    <source>
        <dbReference type="Pfam" id="PF04773"/>
    </source>
</evidence>
<keyword evidence="4" id="KW-1185">Reference proteome</keyword>
<accession>A0A6S6ZEZ2</accession>
<dbReference type="GO" id="GO:0016989">
    <property type="term" value="F:sigma factor antagonist activity"/>
    <property type="evidence" value="ECO:0007669"/>
    <property type="project" value="TreeGrafter"/>
</dbReference>
<dbReference type="Pfam" id="PF16220">
    <property type="entry name" value="DUF4880"/>
    <property type="match status" value="1"/>
</dbReference>
<gene>
    <name evidence="3" type="primary">fecR_14</name>
    <name evidence="3" type="ORF">LMG3431_04151</name>
</gene>
<dbReference type="PANTHER" id="PTHR30273">
    <property type="entry name" value="PERIPLASMIC SIGNAL SENSOR AND SIGMA FACTOR ACTIVATOR FECR-RELATED"/>
    <property type="match status" value="1"/>
</dbReference>
<dbReference type="InterPro" id="IPR012373">
    <property type="entry name" value="Ferrdict_sens_TM"/>
</dbReference>
<dbReference type="InterPro" id="IPR006860">
    <property type="entry name" value="FecR"/>
</dbReference>
<evidence type="ECO:0000313" key="4">
    <source>
        <dbReference type="Proteomes" id="UP000494108"/>
    </source>
</evidence>
<dbReference type="AlphaFoldDB" id="A0A6S6ZEZ2"/>
<dbReference type="EMBL" id="CADIJX010000005">
    <property type="protein sequence ID" value="CAB3676956.1"/>
    <property type="molecule type" value="Genomic_DNA"/>
</dbReference>
<feature type="domain" description="FecR protein" evidence="1">
    <location>
        <begin position="123"/>
        <end position="215"/>
    </location>
</feature>
<feature type="domain" description="FecR N-terminal" evidence="2">
    <location>
        <begin position="18"/>
        <end position="60"/>
    </location>
</feature>
<dbReference type="Gene3D" id="3.55.50.30">
    <property type="match status" value="1"/>
</dbReference>
<dbReference type="RefSeq" id="WP_175176475.1">
    <property type="nucleotide sequence ID" value="NZ_CADIJX010000005.1"/>
</dbReference>
<reference evidence="3 4" key="1">
    <citation type="submission" date="2020-04" db="EMBL/GenBank/DDBJ databases">
        <authorList>
            <person name="De Canck E."/>
        </authorList>
    </citation>
    <scope>NUCLEOTIDE SEQUENCE [LARGE SCALE GENOMIC DNA]</scope>
    <source>
        <strain evidence="3 4">LMG 3431</strain>
    </source>
</reference>
<dbReference type="PIRSF" id="PIRSF018266">
    <property type="entry name" value="FecR"/>
    <property type="match status" value="1"/>
</dbReference>
<dbReference type="PANTHER" id="PTHR30273:SF2">
    <property type="entry name" value="PROTEIN FECR"/>
    <property type="match status" value="1"/>
</dbReference>
<evidence type="ECO:0000313" key="3">
    <source>
        <dbReference type="EMBL" id="CAB3676956.1"/>
    </source>
</evidence>
<proteinExistence type="predicted"/>
<name>A0A6S6ZEZ2_9BURK</name>
<protein>
    <submittedName>
        <fullName evidence="3">Protein FecR</fullName>
    </submittedName>
</protein>
<dbReference type="Pfam" id="PF04773">
    <property type="entry name" value="FecR"/>
    <property type="match status" value="1"/>
</dbReference>